<sequence>MSDARTQILRRLAASAAGGVPCPRLEPRRFDWTPEEARERLGAMLEAVHAEVHQVGNDWPRVLAEQLSRAGARNLVYGAEGPASRALAAGWPEDGPRLVGFDRPIEEMREMLFEQADAGFTSCLAGIAETGSLVLWPTPAEPRLLSLVPPIHCVLLARDRIHSTLHALMVNQSWPERMPTNALLISGPSKSADIEQTLAYGVHGPKRLMVLIE</sequence>
<feature type="domain" description="LUD" evidence="1">
    <location>
        <begin position="40"/>
        <end position="212"/>
    </location>
</feature>
<dbReference type="InterPro" id="IPR037171">
    <property type="entry name" value="NagB/RpiA_transferase-like"/>
</dbReference>
<evidence type="ECO:0000313" key="2">
    <source>
        <dbReference type="EMBL" id="NEV63811.1"/>
    </source>
</evidence>
<dbReference type="EMBL" id="JAAIJQ010000063">
    <property type="protein sequence ID" value="NEV63811.1"/>
    <property type="molecule type" value="Genomic_DNA"/>
</dbReference>
<comment type="caution">
    <text evidence="2">The sequence shown here is derived from an EMBL/GenBank/DDBJ whole genome shotgun (WGS) entry which is preliminary data.</text>
</comment>
<dbReference type="RefSeq" id="WP_164454274.1">
    <property type="nucleotide sequence ID" value="NZ_JAAIJQ010000063.1"/>
</dbReference>
<keyword evidence="3" id="KW-1185">Reference proteome</keyword>
<evidence type="ECO:0000313" key="3">
    <source>
        <dbReference type="Proteomes" id="UP000483379"/>
    </source>
</evidence>
<proteinExistence type="predicted"/>
<dbReference type="PANTHER" id="PTHR43682:SF1">
    <property type="entry name" value="LACTATE UTILIZATION PROTEIN C"/>
    <property type="match status" value="1"/>
</dbReference>
<name>A0A6M0K3K6_9GAMM</name>
<dbReference type="InterPro" id="IPR003741">
    <property type="entry name" value="LUD_dom"/>
</dbReference>
<accession>A0A6M0K3K6</accession>
<dbReference type="SUPFAM" id="SSF100950">
    <property type="entry name" value="NagB/RpiA/CoA transferase-like"/>
    <property type="match status" value="1"/>
</dbReference>
<dbReference type="Pfam" id="PF02589">
    <property type="entry name" value="LUD_dom"/>
    <property type="match status" value="1"/>
</dbReference>
<dbReference type="PANTHER" id="PTHR43682">
    <property type="entry name" value="LACTATE UTILIZATION PROTEIN C"/>
    <property type="match status" value="1"/>
</dbReference>
<gene>
    <name evidence="2" type="ORF">G3446_18280</name>
</gene>
<organism evidence="2 3">
    <name type="scientific">Thiorhodococcus minor</name>
    <dbReference type="NCBI Taxonomy" id="57489"/>
    <lineage>
        <taxon>Bacteria</taxon>
        <taxon>Pseudomonadati</taxon>
        <taxon>Pseudomonadota</taxon>
        <taxon>Gammaproteobacteria</taxon>
        <taxon>Chromatiales</taxon>
        <taxon>Chromatiaceae</taxon>
        <taxon>Thiorhodococcus</taxon>
    </lineage>
</organism>
<dbReference type="InterPro" id="IPR024185">
    <property type="entry name" value="FTHF_cligase-like_sf"/>
</dbReference>
<dbReference type="AlphaFoldDB" id="A0A6M0K3K6"/>
<dbReference type="Gene3D" id="3.40.50.10420">
    <property type="entry name" value="NagB/RpiA/CoA transferase-like"/>
    <property type="match status" value="1"/>
</dbReference>
<dbReference type="Proteomes" id="UP000483379">
    <property type="component" value="Unassembled WGS sequence"/>
</dbReference>
<evidence type="ECO:0000259" key="1">
    <source>
        <dbReference type="Pfam" id="PF02589"/>
    </source>
</evidence>
<protein>
    <submittedName>
        <fullName evidence="2">Lactate utilization protein</fullName>
    </submittedName>
</protein>
<reference evidence="2 3" key="1">
    <citation type="submission" date="2020-02" db="EMBL/GenBank/DDBJ databases">
        <title>Genome sequences of Thiorhodococcus mannitoliphagus and Thiorhodococcus minor, purple sulfur photosynthetic bacteria in the gammaproteobacterial family, Chromatiaceae.</title>
        <authorList>
            <person name="Aviles F.A."/>
            <person name="Meyer T.E."/>
            <person name="Kyndt J.A."/>
        </authorList>
    </citation>
    <scope>NUCLEOTIDE SEQUENCE [LARGE SCALE GENOMIC DNA]</scope>
    <source>
        <strain evidence="2 3">DSM 11518</strain>
    </source>
</reference>